<evidence type="ECO:0000256" key="2">
    <source>
        <dbReference type="ARBA" id="ARBA00010992"/>
    </source>
</evidence>
<dbReference type="Proteomes" id="UP000258309">
    <property type="component" value="Unassembled WGS sequence"/>
</dbReference>
<dbReference type="PROSITE" id="PS50850">
    <property type="entry name" value="MFS"/>
    <property type="match status" value="1"/>
</dbReference>
<feature type="transmembrane region" description="Helical" evidence="6">
    <location>
        <begin position="416"/>
        <end position="434"/>
    </location>
</feature>
<sequence length="520" mass="56790">MDTQTPPVIEALEAKSRRHYKISTVFHVVGIAWGAATFGYGGSIIGTTLGQPSFIKYMGLDTAPNADQLLGAMNALFYIGGIIGGFLAGFLSDKYGRKFTVLFGAAITLVATALTAGSVNIAMFIVFRAIVGLGCFIELATAPLWITELVPPKDRGILSDATAIGVNVGYVSASYVGVGFFYYKDAPLSVWRAPLAIGCLPCLIVLLWVPFIPESPRYLLLKDQIDKAWEIVKRLHSTSDDPDHTYARAEFNQMRTQLAIDRGLKSGYIEMFRRPSYRKRVFMGMGLTFALQSSGVLVINNYGTLLYKDLGFNTAQQLLFQAGWLAVSFSLNCAAITIVDRLPRNILMTIGLTGCLASLISEAAIQAKYLGGTNKSALAGGVAMLYSYVFFYAMFLDGCSFWYVGEIFPSHLRANGFALAMAGICLADIIWLGAAPTAFADIGWKYYLFFIIITAITTVTVFFTFPNTLNVPLEEVARLFGDHDEIAVHANQSMKQTISDKHESKDGSIATYEHVDSLKS</sequence>
<evidence type="ECO:0000259" key="7">
    <source>
        <dbReference type="PROSITE" id="PS50850"/>
    </source>
</evidence>
<gene>
    <name evidence="8" type="ORF">B7463_g9886</name>
</gene>
<feature type="transmembrane region" description="Helical" evidence="6">
    <location>
        <begin position="319"/>
        <end position="339"/>
    </location>
</feature>
<dbReference type="InterPro" id="IPR050360">
    <property type="entry name" value="MFS_Sugar_Transporters"/>
</dbReference>
<dbReference type="SUPFAM" id="SSF103473">
    <property type="entry name" value="MFS general substrate transporter"/>
    <property type="match status" value="1"/>
</dbReference>
<evidence type="ECO:0000256" key="5">
    <source>
        <dbReference type="ARBA" id="ARBA00023136"/>
    </source>
</evidence>
<dbReference type="OMA" id="HIAMFIT"/>
<keyword evidence="9" id="KW-1185">Reference proteome</keyword>
<feature type="transmembrane region" description="Helical" evidence="6">
    <location>
        <begin position="281"/>
        <end position="299"/>
    </location>
</feature>
<dbReference type="Pfam" id="PF00083">
    <property type="entry name" value="Sugar_tr"/>
    <property type="match status" value="1"/>
</dbReference>
<evidence type="ECO:0000256" key="6">
    <source>
        <dbReference type="SAM" id="Phobius"/>
    </source>
</evidence>
<dbReference type="InterPro" id="IPR005828">
    <property type="entry name" value="MFS_sugar_transport-like"/>
</dbReference>
<feature type="domain" description="Major facilitator superfamily (MFS) profile" evidence="7">
    <location>
        <begin position="27"/>
        <end position="469"/>
    </location>
</feature>
<keyword evidence="4 6" id="KW-1133">Transmembrane helix</keyword>
<name>A0A3E2GZ85_SCYLI</name>
<evidence type="ECO:0000256" key="3">
    <source>
        <dbReference type="ARBA" id="ARBA00022692"/>
    </source>
</evidence>
<dbReference type="GO" id="GO:0005351">
    <property type="term" value="F:carbohydrate:proton symporter activity"/>
    <property type="evidence" value="ECO:0007669"/>
    <property type="project" value="TreeGrafter"/>
</dbReference>
<feature type="transmembrane region" description="Helical" evidence="6">
    <location>
        <begin position="446"/>
        <end position="465"/>
    </location>
</feature>
<keyword evidence="5 6" id="KW-0472">Membrane</keyword>
<feature type="transmembrane region" description="Helical" evidence="6">
    <location>
        <begin position="158"/>
        <end position="183"/>
    </location>
</feature>
<dbReference type="AlphaFoldDB" id="A0A3E2GZ85"/>
<comment type="similarity">
    <text evidence="2">Belongs to the major facilitator superfamily. Sugar transporter (TC 2.A.1.1) family.</text>
</comment>
<feature type="non-terminal residue" evidence="8">
    <location>
        <position position="1"/>
    </location>
</feature>
<evidence type="ECO:0000256" key="4">
    <source>
        <dbReference type="ARBA" id="ARBA00022989"/>
    </source>
</evidence>
<dbReference type="InterPro" id="IPR036259">
    <property type="entry name" value="MFS_trans_sf"/>
</dbReference>
<feature type="transmembrane region" description="Helical" evidence="6">
    <location>
        <begin position="346"/>
        <end position="365"/>
    </location>
</feature>
<feature type="transmembrane region" description="Helical" evidence="6">
    <location>
        <begin position="125"/>
        <end position="146"/>
    </location>
</feature>
<feature type="transmembrane region" description="Helical" evidence="6">
    <location>
        <begin position="69"/>
        <end position="92"/>
    </location>
</feature>
<accession>A0A3E2GZ85</accession>
<feature type="non-terminal residue" evidence="8">
    <location>
        <position position="520"/>
    </location>
</feature>
<dbReference type="Gene3D" id="1.20.1250.20">
    <property type="entry name" value="MFS general substrate transporter like domains"/>
    <property type="match status" value="1"/>
</dbReference>
<organism evidence="8 9">
    <name type="scientific">Scytalidium lignicola</name>
    <name type="common">Hyphomycete</name>
    <dbReference type="NCBI Taxonomy" id="5539"/>
    <lineage>
        <taxon>Eukaryota</taxon>
        <taxon>Fungi</taxon>
        <taxon>Dikarya</taxon>
        <taxon>Ascomycota</taxon>
        <taxon>Pezizomycotina</taxon>
        <taxon>Leotiomycetes</taxon>
        <taxon>Leotiomycetes incertae sedis</taxon>
        <taxon>Scytalidium</taxon>
    </lineage>
</organism>
<evidence type="ECO:0000313" key="8">
    <source>
        <dbReference type="EMBL" id="RFU26446.1"/>
    </source>
</evidence>
<dbReference type="PANTHER" id="PTHR48022:SF11">
    <property type="entry name" value="MONOSACCHARIDE TRANSPORTER (HXT8), PUTATIVE (AFU_ORTHOLOGUE AFUA_2G08120)-RELATED"/>
    <property type="match status" value="1"/>
</dbReference>
<feature type="transmembrane region" description="Helical" evidence="6">
    <location>
        <begin position="25"/>
        <end position="49"/>
    </location>
</feature>
<feature type="transmembrane region" description="Helical" evidence="6">
    <location>
        <begin position="385"/>
        <end position="404"/>
    </location>
</feature>
<comment type="caution">
    <text evidence="8">The sequence shown here is derived from an EMBL/GenBank/DDBJ whole genome shotgun (WGS) entry which is preliminary data.</text>
</comment>
<evidence type="ECO:0000256" key="1">
    <source>
        <dbReference type="ARBA" id="ARBA00004141"/>
    </source>
</evidence>
<dbReference type="InterPro" id="IPR005829">
    <property type="entry name" value="Sugar_transporter_CS"/>
</dbReference>
<evidence type="ECO:0000313" key="9">
    <source>
        <dbReference type="Proteomes" id="UP000258309"/>
    </source>
</evidence>
<reference evidence="8 9" key="1">
    <citation type="submission" date="2018-05" db="EMBL/GenBank/DDBJ databases">
        <title>Draft genome sequence of Scytalidium lignicola DSM 105466, a ubiquitous saprotrophic fungus.</title>
        <authorList>
            <person name="Buettner E."/>
            <person name="Gebauer A.M."/>
            <person name="Hofrichter M."/>
            <person name="Liers C."/>
            <person name="Kellner H."/>
        </authorList>
    </citation>
    <scope>NUCLEOTIDE SEQUENCE [LARGE SCALE GENOMIC DNA]</scope>
    <source>
        <strain evidence="8 9">DSM 105466</strain>
    </source>
</reference>
<proteinExistence type="inferred from homology"/>
<dbReference type="PROSITE" id="PS00216">
    <property type="entry name" value="SUGAR_TRANSPORT_1"/>
    <property type="match status" value="1"/>
</dbReference>
<dbReference type="EMBL" id="NCSJ02000261">
    <property type="protein sequence ID" value="RFU26446.1"/>
    <property type="molecule type" value="Genomic_DNA"/>
</dbReference>
<feature type="transmembrane region" description="Helical" evidence="6">
    <location>
        <begin position="195"/>
        <end position="212"/>
    </location>
</feature>
<dbReference type="InterPro" id="IPR020846">
    <property type="entry name" value="MFS_dom"/>
</dbReference>
<dbReference type="PANTHER" id="PTHR48022">
    <property type="entry name" value="PLASTIDIC GLUCOSE TRANSPORTER 4"/>
    <property type="match status" value="1"/>
</dbReference>
<protein>
    <recommendedName>
        <fullName evidence="7">Major facilitator superfamily (MFS) profile domain-containing protein</fullName>
    </recommendedName>
</protein>
<keyword evidence="3 6" id="KW-0812">Transmembrane</keyword>
<dbReference type="OrthoDB" id="6612291at2759"/>
<dbReference type="GO" id="GO:0016020">
    <property type="term" value="C:membrane"/>
    <property type="evidence" value="ECO:0007669"/>
    <property type="project" value="UniProtKB-SubCell"/>
</dbReference>
<comment type="subcellular location">
    <subcellularLocation>
        <location evidence="1">Membrane</location>
        <topology evidence="1">Multi-pass membrane protein</topology>
    </subcellularLocation>
</comment>
<feature type="transmembrane region" description="Helical" evidence="6">
    <location>
        <begin position="99"/>
        <end position="119"/>
    </location>
</feature>